<sequence>MNQKQQRVSSCELAFRAKFIRTFDDEYYELKGSMAVERKGKVARLADIYYRVRSAQNHQRCQIAKRKKPEEELILHQ</sequence>
<evidence type="ECO:0000313" key="2">
    <source>
        <dbReference type="Proteomes" id="UP000321051"/>
    </source>
</evidence>
<comment type="caution">
    <text evidence="1">The sequence shown here is derived from an EMBL/GenBank/DDBJ whole genome shotgun (WGS) entry which is preliminary data.</text>
</comment>
<reference evidence="1 2" key="1">
    <citation type="submission" date="2019-07" db="EMBL/GenBank/DDBJ databases">
        <title>Whole genome shotgun sequence of Marinococcus halophilus NBRC 102359.</title>
        <authorList>
            <person name="Hosoyama A."/>
            <person name="Uohara A."/>
            <person name="Ohji S."/>
            <person name="Ichikawa N."/>
        </authorList>
    </citation>
    <scope>NUCLEOTIDE SEQUENCE [LARGE SCALE GENOMIC DNA]</scope>
    <source>
        <strain evidence="1 2">NBRC 102359</strain>
    </source>
</reference>
<accession>A0A510Y7T2</accession>
<dbReference type="AlphaFoldDB" id="A0A510Y7T2"/>
<dbReference type="EMBL" id="BJUN01000014">
    <property type="protein sequence ID" value="GEK59438.1"/>
    <property type="molecule type" value="Genomic_DNA"/>
</dbReference>
<keyword evidence="2" id="KW-1185">Reference proteome</keyword>
<proteinExistence type="predicted"/>
<dbReference type="OrthoDB" id="2909618at2"/>
<dbReference type="RefSeq" id="WP_094908687.1">
    <property type="nucleotide sequence ID" value="NZ_BJUN01000014.1"/>
</dbReference>
<gene>
    <name evidence="1" type="ORF">MHA01_23430</name>
</gene>
<dbReference type="Proteomes" id="UP000321051">
    <property type="component" value="Unassembled WGS sequence"/>
</dbReference>
<dbReference type="STRING" id="1371.GCA_900166605_01005"/>
<evidence type="ECO:0000313" key="1">
    <source>
        <dbReference type="EMBL" id="GEK59438.1"/>
    </source>
</evidence>
<name>A0A510Y7T2_MARHA</name>
<protein>
    <submittedName>
        <fullName evidence="1">Uncharacterized protein</fullName>
    </submittedName>
</protein>
<organism evidence="1 2">
    <name type="scientific">Marinococcus halophilus</name>
    <dbReference type="NCBI Taxonomy" id="1371"/>
    <lineage>
        <taxon>Bacteria</taxon>
        <taxon>Bacillati</taxon>
        <taxon>Bacillota</taxon>
        <taxon>Bacilli</taxon>
        <taxon>Bacillales</taxon>
        <taxon>Bacillaceae</taxon>
        <taxon>Marinococcus</taxon>
    </lineage>
</organism>